<dbReference type="CDD" id="cd08983">
    <property type="entry name" value="GH43_Bt3655-like"/>
    <property type="match status" value="1"/>
</dbReference>
<dbReference type="RefSeq" id="WP_344971970.1">
    <property type="nucleotide sequence ID" value="NZ_BAABDD010000012.1"/>
</dbReference>
<evidence type="ECO:0000259" key="2">
    <source>
        <dbReference type="Pfam" id="PF05270"/>
    </source>
</evidence>
<organism evidence="3 4">
    <name type="scientific">Salinactinospora qingdaonensis</name>
    <dbReference type="NCBI Taxonomy" id="702744"/>
    <lineage>
        <taxon>Bacteria</taxon>
        <taxon>Bacillati</taxon>
        <taxon>Actinomycetota</taxon>
        <taxon>Actinomycetes</taxon>
        <taxon>Streptosporangiales</taxon>
        <taxon>Nocardiopsidaceae</taxon>
        <taxon>Salinactinospora</taxon>
    </lineage>
</organism>
<dbReference type="PANTHER" id="PTHR43301:SF3">
    <property type="entry name" value="ARABINAN ENDO-1,5-ALPHA-L-ARABINOSIDASE A-RELATED"/>
    <property type="match status" value="1"/>
</dbReference>
<dbReference type="SUPFAM" id="SSF75005">
    <property type="entry name" value="Arabinanase/levansucrase/invertase"/>
    <property type="match status" value="1"/>
</dbReference>
<dbReference type="InterPro" id="IPR006311">
    <property type="entry name" value="TAT_signal"/>
</dbReference>
<protein>
    <recommendedName>
        <fullName evidence="2">Alpha-L-arabinofuranosidase B arabinose-binding domain-containing protein</fullName>
    </recommendedName>
</protein>
<dbReference type="Gene3D" id="2.80.10.50">
    <property type="match status" value="1"/>
</dbReference>
<dbReference type="Gene3D" id="2.115.10.20">
    <property type="entry name" value="Glycosyl hydrolase domain, family 43"/>
    <property type="match status" value="1"/>
</dbReference>
<dbReference type="Pfam" id="PF05270">
    <property type="entry name" value="AbfB"/>
    <property type="match status" value="1"/>
</dbReference>
<name>A0ABP7FUZ6_9ACTN</name>
<dbReference type="InterPro" id="IPR036195">
    <property type="entry name" value="AbfB_ABD_sf"/>
</dbReference>
<keyword evidence="1" id="KW-0732">Signal</keyword>
<feature type="domain" description="Alpha-L-arabinofuranosidase B arabinose-binding" evidence="2">
    <location>
        <begin position="328"/>
        <end position="461"/>
    </location>
</feature>
<dbReference type="EMBL" id="BAABDD010000012">
    <property type="protein sequence ID" value="GAA3747794.1"/>
    <property type="molecule type" value="Genomic_DNA"/>
</dbReference>
<dbReference type="SUPFAM" id="SSF110221">
    <property type="entry name" value="AbfB domain"/>
    <property type="match status" value="1"/>
</dbReference>
<dbReference type="InterPro" id="IPR007934">
    <property type="entry name" value="AbfB_ABD"/>
</dbReference>
<proteinExistence type="predicted"/>
<reference evidence="4" key="1">
    <citation type="journal article" date="2019" name="Int. J. Syst. Evol. Microbiol.">
        <title>The Global Catalogue of Microorganisms (GCM) 10K type strain sequencing project: providing services to taxonomists for standard genome sequencing and annotation.</title>
        <authorList>
            <consortium name="The Broad Institute Genomics Platform"/>
            <consortium name="The Broad Institute Genome Sequencing Center for Infectious Disease"/>
            <person name="Wu L."/>
            <person name="Ma J."/>
        </authorList>
    </citation>
    <scope>NUCLEOTIDE SEQUENCE [LARGE SCALE GENOMIC DNA]</scope>
    <source>
        <strain evidence="4">JCM 17137</strain>
    </source>
</reference>
<dbReference type="InterPro" id="IPR023296">
    <property type="entry name" value="Glyco_hydro_beta-prop_sf"/>
</dbReference>
<evidence type="ECO:0000313" key="4">
    <source>
        <dbReference type="Proteomes" id="UP001500908"/>
    </source>
</evidence>
<feature type="signal peptide" evidence="1">
    <location>
        <begin position="1"/>
        <end position="31"/>
    </location>
</feature>
<gene>
    <name evidence="3" type="ORF">GCM10022402_28950</name>
</gene>
<dbReference type="PANTHER" id="PTHR43301">
    <property type="entry name" value="ARABINAN ENDO-1,5-ALPHA-L-ARABINOSIDASE"/>
    <property type="match status" value="1"/>
</dbReference>
<keyword evidence="4" id="KW-1185">Reference proteome</keyword>
<sequence>MLKRRTLLTSGASSLALAGLGVTLPAKQATAATYTGYVMGYFTESPEGNADTYALHLAVSEDGLYWTPLNQNSPVAAPTAGTSGLRDPFILRKQDGTFVILATDLSGTDFTQQNQYIHVWDSADLRSFTGYRRLHMHSMPTHTWAPEAFWDASRGQYGIVYSANSDGRDALWVNYTSDFVTVGAPQIFFDPGFNVLDGTMHITAGMNYLYYKSFADGRIYGARSTTLDPRSFDQSTYTSGVVNGGIEGAIVSKANDRDEWFLWGDSFSPVNGEFYVWSSTDIAVDAWTPLSKAQYNQPLNSKHATIAPITAIEHADLLAYWGAPDWNRIKSYNYPDSLVRHAAYVGRIDPYPFDPYADSQWRLVPGLADTAALSFESLNYPGYYLRHSDYALVLEQDDGSATFAADATYHAVSGLADANWTSFRSHNFPDRVLRHFDSELRIDPIGSDSSSTERQDATFLIVY</sequence>
<dbReference type="CDD" id="cd23399">
    <property type="entry name" value="beta-trefoil_ABD_ABFB"/>
    <property type="match status" value="1"/>
</dbReference>
<feature type="chain" id="PRO_5046969938" description="Alpha-L-arabinofuranosidase B arabinose-binding domain-containing protein" evidence="1">
    <location>
        <begin position="32"/>
        <end position="463"/>
    </location>
</feature>
<evidence type="ECO:0000313" key="3">
    <source>
        <dbReference type="EMBL" id="GAA3747794.1"/>
    </source>
</evidence>
<dbReference type="Proteomes" id="UP001500908">
    <property type="component" value="Unassembled WGS sequence"/>
</dbReference>
<dbReference type="PROSITE" id="PS51318">
    <property type="entry name" value="TAT"/>
    <property type="match status" value="1"/>
</dbReference>
<dbReference type="InterPro" id="IPR050727">
    <property type="entry name" value="GH43_arabinanases"/>
</dbReference>
<comment type="caution">
    <text evidence="3">The sequence shown here is derived from an EMBL/GenBank/DDBJ whole genome shotgun (WGS) entry which is preliminary data.</text>
</comment>
<evidence type="ECO:0000256" key="1">
    <source>
        <dbReference type="SAM" id="SignalP"/>
    </source>
</evidence>
<accession>A0ABP7FUZ6</accession>